<sequence>MWGYPLWVLPPESVLCNLKNDFLWDLPVGPTGLCQLNSSCFVKRSSGKNELFLRLVEVRLLQELDLGLGRRQSPGRTEAPSEIQERSKGPRLHVEGGLLL</sequence>
<dbReference type="Proteomes" id="UP000663880">
    <property type="component" value="Unassembled WGS sequence"/>
</dbReference>
<feature type="region of interest" description="Disordered" evidence="1">
    <location>
        <begin position="70"/>
        <end position="100"/>
    </location>
</feature>
<comment type="caution">
    <text evidence="2">The sequence shown here is derived from an EMBL/GenBank/DDBJ whole genome shotgun (WGS) entry which is preliminary data.</text>
</comment>
<feature type="compositionally biased region" description="Basic and acidic residues" evidence="1">
    <location>
        <begin position="83"/>
        <end position="94"/>
    </location>
</feature>
<gene>
    <name evidence="2" type="ORF">PMACD_LOCUS4055</name>
</gene>
<evidence type="ECO:0000313" key="2">
    <source>
        <dbReference type="EMBL" id="CAF4811206.1"/>
    </source>
</evidence>
<dbReference type="EMBL" id="CAJOBZ010000007">
    <property type="protein sequence ID" value="CAF4811206.1"/>
    <property type="molecule type" value="Genomic_DNA"/>
</dbReference>
<dbReference type="AlphaFoldDB" id="A0A821PNX6"/>
<organism evidence="2 3">
    <name type="scientific">Pieris macdunnoughi</name>
    <dbReference type="NCBI Taxonomy" id="345717"/>
    <lineage>
        <taxon>Eukaryota</taxon>
        <taxon>Metazoa</taxon>
        <taxon>Ecdysozoa</taxon>
        <taxon>Arthropoda</taxon>
        <taxon>Hexapoda</taxon>
        <taxon>Insecta</taxon>
        <taxon>Pterygota</taxon>
        <taxon>Neoptera</taxon>
        <taxon>Endopterygota</taxon>
        <taxon>Lepidoptera</taxon>
        <taxon>Glossata</taxon>
        <taxon>Ditrysia</taxon>
        <taxon>Papilionoidea</taxon>
        <taxon>Pieridae</taxon>
        <taxon>Pierinae</taxon>
        <taxon>Pieris</taxon>
    </lineage>
</organism>
<name>A0A821PNX6_9NEOP</name>
<proteinExistence type="predicted"/>
<protein>
    <submittedName>
        <fullName evidence="2">Uncharacterized protein</fullName>
    </submittedName>
</protein>
<evidence type="ECO:0000313" key="3">
    <source>
        <dbReference type="Proteomes" id="UP000663880"/>
    </source>
</evidence>
<accession>A0A821PNX6</accession>
<evidence type="ECO:0000256" key="1">
    <source>
        <dbReference type="SAM" id="MobiDB-lite"/>
    </source>
</evidence>
<keyword evidence="3" id="KW-1185">Reference proteome</keyword>
<reference evidence="2" key="1">
    <citation type="submission" date="2021-02" db="EMBL/GenBank/DDBJ databases">
        <authorList>
            <person name="Steward A R."/>
        </authorList>
    </citation>
    <scope>NUCLEOTIDE SEQUENCE</scope>
</reference>